<feature type="compositionally biased region" description="Basic and acidic residues" evidence="1">
    <location>
        <begin position="599"/>
        <end position="632"/>
    </location>
</feature>
<feature type="compositionally biased region" description="Basic and acidic residues" evidence="1">
    <location>
        <begin position="648"/>
        <end position="658"/>
    </location>
</feature>
<feature type="compositionally biased region" description="Acidic residues" evidence="1">
    <location>
        <begin position="584"/>
        <end position="595"/>
    </location>
</feature>
<feature type="compositionally biased region" description="Basic and acidic residues" evidence="1">
    <location>
        <begin position="1"/>
        <end position="18"/>
    </location>
</feature>
<evidence type="ECO:0000313" key="3">
    <source>
        <dbReference type="Proteomes" id="UP000250275"/>
    </source>
</evidence>
<dbReference type="AlphaFoldDB" id="A0A310S6N3"/>
<dbReference type="OrthoDB" id="7701698at2759"/>
<name>A0A310S6N3_9HYME</name>
<feature type="compositionally biased region" description="Basic and acidic residues" evidence="1">
    <location>
        <begin position="462"/>
        <end position="480"/>
    </location>
</feature>
<dbReference type="EMBL" id="KQ767768">
    <property type="protein sequence ID" value="OAD53317.1"/>
    <property type="molecule type" value="Genomic_DNA"/>
</dbReference>
<evidence type="ECO:0000313" key="2">
    <source>
        <dbReference type="EMBL" id="OAD53317.1"/>
    </source>
</evidence>
<feature type="compositionally biased region" description="Basic and acidic residues" evidence="1">
    <location>
        <begin position="328"/>
        <end position="340"/>
    </location>
</feature>
<feature type="compositionally biased region" description="Polar residues" evidence="1">
    <location>
        <begin position="76"/>
        <end position="86"/>
    </location>
</feature>
<evidence type="ECO:0000256" key="1">
    <source>
        <dbReference type="SAM" id="MobiDB-lite"/>
    </source>
</evidence>
<organism evidence="2 3">
    <name type="scientific">Eufriesea mexicana</name>
    <dbReference type="NCBI Taxonomy" id="516756"/>
    <lineage>
        <taxon>Eukaryota</taxon>
        <taxon>Metazoa</taxon>
        <taxon>Ecdysozoa</taxon>
        <taxon>Arthropoda</taxon>
        <taxon>Hexapoda</taxon>
        <taxon>Insecta</taxon>
        <taxon>Pterygota</taxon>
        <taxon>Neoptera</taxon>
        <taxon>Endopterygota</taxon>
        <taxon>Hymenoptera</taxon>
        <taxon>Apocrita</taxon>
        <taxon>Aculeata</taxon>
        <taxon>Apoidea</taxon>
        <taxon>Anthophila</taxon>
        <taxon>Apidae</taxon>
        <taxon>Eufriesea</taxon>
    </lineage>
</organism>
<feature type="region of interest" description="Disordered" evidence="1">
    <location>
        <begin position="1"/>
        <end position="34"/>
    </location>
</feature>
<reference evidence="2 3" key="1">
    <citation type="submission" date="2015-07" db="EMBL/GenBank/DDBJ databases">
        <title>The genome of Eufriesea mexicana.</title>
        <authorList>
            <person name="Pan H."/>
            <person name="Kapheim K."/>
        </authorList>
    </citation>
    <scope>NUCLEOTIDE SEQUENCE [LARGE SCALE GENOMIC DNA]</scope>
    <source>
        <strain evidence="2">0111107269</strain>
        <tissue evidence="2">Whole body</tissue>
    </source>
</reference>
<feature type="compositionally biased region" description="Basic and acidic residues" evidence="1">
    <location>
        <begin position="310"/>
        <end position="320"/>
    </location>
</feature>
<gene>
    <name evidence="2" type="ORF">WN48_10481</name>
</gene>
<feature type="compositionally biased region" description="Basic and acidic residues" evidence="1">
    <location>
        <begin position="59"/>
        <end position="75"/>
    </location>
</feature>
<feature type="compositionally biased region" description="Basic residues" evidence="1">
    <location>
        <begin position="482"/>
        <end position="492"/>
    </location>
</feature>
<accession>A0A310S6N3</accession>
<sequence>MDDRNVAKYDAHSSEITKRGNVNSATGKPYRPDSSIAKLGSYACKVAQTEVDAFVLAKSHPDKGDKSVSSPRRDNSPSIESSEYTRSVATSVENLSEVMDATNSSRGGSSEYSSVSNTSVKPIAISKMVDNTKALLKKKSLVQVINNYIKAGIAEGKRQAKRYIRKALSFGVTSGYLIPADSKGQVIRVSPMLTESRRSDMESRKRRRNARRGEDSLITGDIQHRQLTPPWTTKKMSRREDSPKPETSPQKKKKRTQLKSPERSQKKKIPKKKPVDRVLWRSKKSKKNKSWKKSKMASPSLGLSKCSPSKSEENVQEMRRTRSSCKQLVERKQDQGDRRAKSPRARVDEDESARKNIRGSSNEDRISGKLNGNEVSERISIGRRKSTTSREDVPRNMNPPSWNLAREVEELRRRKPNIPSLVYKFLSLNGCKRGGVESSRGSDAAKCRVCKRPKQREEVLDSLDSRLGDSMANKRKDTGRNSKIRRVERRRTSRDQTLSSCVHGTNGGEGVRKMKRYIHKAIDFGVESGYLIPKDAAYKVLRVSSDLMNDGNYSSKLRKSDSMVSQAGEKSSRYLPIRSPGGEEVVDIENDDEYNSDAQGEKRKSPDKSARNGEKEQLNQSDGEKTTDKKEDDGSDMSMDEDESDVEEEKKREDATKS</sequence>
<keyword evidence="3" id="KW-1185">Reference proteome</keyword>
<feature type="region of interest" description="Disordered" evidence="1">
    <location>
        <begin position="58"/>
        <end position="86"/>
    </location>
</feature>
<feature type="region of interest" description="Disordered" evidence="1">
    <location>
        <begin position="548"/>
        <end position="658"/>
    </location>
</feature>
<proteinExistence type="predicted"/>
<feature type="compositionally biased region" description="Acidic residues" evidence="1">
    <location>
        <begin position="633"/>
        <end position="647"/>
    </location>
</feature>
<feature type="region of interest" description="Disordered" evidence="1">
    <location>
        <begin position="190"/>
        <end position="402"/>
    </location>
</feature>
<protein>
    <submittedName>
        <fullName evidence="2">Uncharacterized protein</fullName>
    </submittedName>
</protein>
<feature type="compositionally biased region" description="Basic residues" evidence="1">
    <location>
        <begin position="280"/>
        <end position="295"/>
    </location>
</feature>
<feature type="region of interest" description="Disordered" evidence="1">
    <location>
        <begin position="462"/>
        <end position="506"/>
    </location>
</feature>
<dbReference type="Proteomes" id="UP000250275">
    <property type="component" value="Unassembled WGS sequence"/>
</dbReference>